<comment type="similarity">
    <text evidence="1">Belongs to the Mu gp47/PBSX XkdT family.</text>
</comment>
<dbReference type="RefSeq" id="WP_119738645.1">
    <property type="nucleotide sequence ID" value="NZ_QYUN01000002.1"/>
</dbReference>
<evidence type="ECO:0000313" key="5">
    <source>
        <dbReference type="EMBL" id="RJG06242.1"/>
    </source>
</evidence>
<gene>
    <name evidence="5" type="ORF">D3870_09665</name>
</gene>
<dbReference type="AlphaFoldDB" id="A0A418X1B4"/>
<feature type="domain" description="Baseplate J-like central" evidence="3">
    <location>
        <begin position="191"/>
        <end position="264"/>
    </location>
</feature>
<dbReference type="InterPro" id="IPR058531">
    <property type="entry name" value="Baseplate_J_M"/>
</dbReference>
<evidence type="ECO:0000259" key="3">
    <source>
        <dbReference type="Pfam" id="PF26078"/>
    </source>
</evidence>
<dbReference type="EMBL" id="QYUN01000002">
    <property type="protein sequence ID" value="RJG06242.1"/>
    <property type="molecule type" value="Genomic_DNA"/>
</dbReference>
<proteinExistence type="inferred from homology"/>
<keyword evidence="6" id="KW-1185">Reference proteome</keyword>
<feature type="domain" description="Baseplate J-like C-terminal" evidence="4">
    <location>
        <begin position="271"/>
        <end position="347"/>
    </location>
</feature>
<dbReference type="InterPro" id="IPR052399">
    <property type="entry name" value="Phage_Baseplate_Assmbl_Protein"/>
</dbReference>
<feature type="domain" description="Baseplate protein J-like barrel" evidence="2">
    <location>
        <begin position="89"/>
        <end position="160"/>
    </location>
</feature>
<organism evidence="5 6">
    <name type="scientific">Noviherbaspirillum cavernae</name>
    <dbReference type="NCBI Taxonomy" id="2320862"/>
    <lineage>
        <taxon>Bacteria</taxon>
        <taxon>Pseudomonadati</taxon>
        <taxon>Pseudomonadota</taxon>
        <taxon>Betaproteobacteria</taxon>
        <taxon>Burkholderiales</taxon>
        <taxon>Oxalobacteraceae</taxon>
        <taxon>Noviherbaspirillum</taxon>
    </lineage>
</organism>
<dbReference type="InterPro" id="IPR006949">
    <property type="entry name" value="Barrel_Baseplate_J-like"/>
</dbReference>
<dbReference type="Pfam" id="PF04865">
    <property type="entry name" value="Baseplate_J"/>
    <property type="match status" value="1"/>
</dbReference>
<sequence length="348" mass="36815">MFNRPSLSEIVTRTRADTFSRLSQDELLRFSDAEILARVLAGASHELHGYLDFIARQILPDSSEDEFLIRWASIFGLQRKDPQVASGLVSVSGIVGSVIADGALIKHADGREYAVEGEQVLTTSSQTVSVVAIAAGAAGNLVSGTRLAFLSPVVGVQSDAAVAASGIVNGSDIEEIDDLRARLLSRLRQPPNGGSRDDYVAWALEVPGVTRAWVYPGELGPGTVTVRFVRDNDASIIPDAGEVAAVQAYIDARKPVTAEVHVVAPLPLPVDYTIDITPDTLEVRAAVQAELAGLYDREAQPGGRLYLSHSREAISVAAGEADHVLASPTADIVPAVGEIPVLGVIAWV</sequence>
<dbReference type="Proteomes" id="UP000285190">
    <property type="component" value="Unassembled WGS sequence"/>
</dbReference>
<dbReference type="OrthoDB" id="7565172at2"/>
<comment type="caution">
    <text evidence="5">The sequence shown here is derived from an EMBL/GenBank/DDBJ whole genome shotgun (WGS) entry which is preliminary data.</text>
</comment>
<dbReference type="Pfam" id="PF26079">
    <property type="entry name" value="Baseplate_J_C"/>
    <property type="match status" value="1"/>
</dbReference>
<evidence type="ECO:0000259" key="2">
    <source>
        <dbReference type="Pfam" id="PF04865"/>
    </source>
</evidence>
<dbReference type="Pfam" id="PF26078">
    <property type="entry name" value="Baseplate_J_M"/>
    <property type="match status" value="1"/>
</dbReference>
<evidence type="ECO:0000313" key="6">
    <source>
        <dbReference type="Proteomes" id="UP000285190"/>
    </source>
</evidence>
<protein>
    <submittedName>
        <fullName evidence="5">Baseplate J/gp47 family protein</fullName>
    </submittedName>
</protein>
<dbReference type="PANTHER" id="PTHR37829:SF3">
    <property type="entry name" value="PROTEIN JAYE-RELATED"/>
    <property type="match status" value="1"/>
</dbReference>
<name>A0A418X1B4_9BURK</name>
<evidence type="ECO:0000259" key="4">
    <source>
        <dbReference type="Pfam" id="PF26079"/>
    </source>
</evidence>
<dbReference type="PANTHER" id="PTHR37829">
    <property type="entry name" value="PHAGE-LIKE ELEMENT PBSX PROTEIN XKDT"/>
    <property type="match status" value="1"/>
</dbReference>
<reference evidence="5 6" key="1">
    <citation type="submission" date="2018-09" db="EMBL/GenBank/DDBJ databases">
        <authorList>
            <person name="Zhu H."/>
        </authorList>
    </citation>
    <scope>NUCLEOTIDE SEQUENCE [LARGE SCALE GENOMIC DNA]</scope>
    <source>
        <strain evidence="5 6">K2R10-39</strain>
    </source>
</reference>
<accession>A0A418X1B4</accession>
<dbReference type="InterPro" id="IPR058530">
    <property type="entry name" value="Baseplate_J-like_C"/>
</dbReference>
<evidence type="ECO:0000256" key="1">
    <source>
        <dbReference type="ARBA" id="ARBA00038087"/>
    </source>
</evidence>